<dbReference type="CDD" id="cd00165">
    <property type="entry name" value="S4"/>
    <property type="match status" value="1"/>
</dbReference>
<dbReference type="InterPro" id="IPR036986">
    <property type="entry name" value="S4_RNA-bd_sf"/>
</dbReference>
<dbReference type="HAMAP" id="MF_01306_B">
    <property type="entry name" value="Ribosomal_uS4_B"/>
    <property type="match status" value="1"/>
</dbReference>
<dbReference type="GO" id="GO:0006412">
    <property type="term" value="P:translation"/>
    <property type="evidence" value="ECO:0007669"/>
    <property type="project" value="InterPro"/>
</dbReference>
<comment type="similarity">
    <text evidence="1">Belongs to the universal ribosomal protein uS4 family.</text>
</comment>
<dbReference type="Gene3D" id="1.10.1050.10">
    <property type="entry name" value="Ribosomal Protein S4 Delta 41, Chain A, domain 1"/>
    <property type="match status" value="1"/>
</dbReference>
<organism evidence="8">
    <name type="scientific">bioreactor metagenome</name>
    <dbReference type="NCBI Taxonomy" id="1076179"/>
    <lineage>
        <taxon>unclassified sequences</taxon>
        <taxon>metagenomes</taxon>
        <taxon>ecological metagenomes</taxon>
    </lineage>
</organism>
<evidence type="ECO:0000259" key="6">
    <source>
        <dbReference type="SMART" id="SM00363"/>
    </source>
</evidence>
<dbReference type="GO" id="GO:0019843">
    <property type="term" value="F:rRNA binding"/>
    <property type="evidence" value="ECO:0007669"/>
    <property type="project" value="UniProtKB-KW"/>
</dbReference>
<keyword evidence="2" id="KW-0699">rRNA-binding</keyword>
<keyword evidence="3" id="KW-0694">RNA-binding</keyword>
<dbReference type="InterPro" id="IPR018079">
    <property type="entry name" value="Ribosomal_uS4_CS"/>
</dbReference>
<dbReference type="SMART" id="SM01390">
    <property type="entry name" value="Ribosomal_S4"/>
    <property type="match status" value="1"/>
</dbReference>
<dbReference type="PANTHER" id="PTHR11831">
    <property type="entry name" value="30S 40S RIBOSOMAL PROTEIN"/>
    <property type="match status" value="1"/>
</dbReference>
<feature type="domain" description="Small ribosomal subunit protein uS4 N-terminal" evidence="7">
    <location>
        <begin position="3"/>
        <end position="98"/>
    </location>
</feature>
<dbReference type="InterPro" id="IPR022801">
    <property type="entry name" value="Ribosomal_uS4"/>
</dbReference>
<dbReference type="Pfam" id="PF01479">
    <property type="entry name" value="S4"/>
    <property type="match status" value="1"/>
</dbReference>
<dbReference type="InterPro" id="IPR005709">
    <property type="entry name" value="Ribosomal_uS4_bac-type"/>
</dbReference>
<evidence type="ECO:0000256" key="1">
    <source>
        <dbReference type="ARBA" id="ARBA00007465"/>
    </source>
</evidence>
<dbReference type="PROSITE" id="PS50889">
    <property type="entry name" value="S4"/>
    <property type="match status" value="1"/>
</dbReference>
<comment type="caution">
    <text evidence="8">The sequence shown here is derived from an EMBL/GenBank/DDBJ whole genome shotgun (WGS) entry which is preliminary data.</text>
</comment>
<reference evidence="8" key="1">
    <citation type="submission" date="2019-08" db="EMBL/GenBank/DDBJ databases">
        <authorList>
            <person name="Kucharzyk K."/>
            <person name="Murdoch R.W."/>
            <person name="Higgins S."/>
            <person name="Loffler F."/>
        </authorList>
    </citation>
    <scope>NUCLEOTIDE SEQUENCE</scope>
</reference>
<keyword evidence="4 8" id="KW-0689">Ribosomal protein</keyword>
<dbReference type="InterPro" id="IPR002942">
    <property type="entry name" value="S4_RNA-bd"/>
</dbReference>
<accession>A0A644TCF5</accession>
<dbReference type="Pfam" id="PF00163">
    <property type="entry name" value="Ribosomal_S4"/>
    <property type="match status" value="1"/>
</dbReference>
<feature type="domain" description="RNA-binding S4" evidence="6">
    <location>
        <begin position="99"/>
        <end position="163"/>
    </location>
</feature>
<proteinExistence type="inferred from homology"/>
<evidence type="ECO:0000313" key="8">
    <source>
        <dbReference type="EMBL" id="MPL64606.1"/>
    </source>
</evidence>
<evidence type="ECO:0000259" key="7">
    <source>
        <dbReference type="SMART" id="SM01390"/>
    </source>
</evidence>
<dbReference type="EMBL" id="VSSQ01000025">
    <property type="protein sequence ID" value="MPL64606.1"/>
    <property type="molecule type" value="Genomic_DNA"/>
</dbReference>
<evidence type="ECO:0000256" key="3">
    <source>
        <dbReference type="ARBA" id="ARBA00022884"/>
    </source>
</evidence>
<dbReference type="NCBIfam" id="TIGR01017">
    <property type="entry name" value="rpsD_bact"/>
    <property type="match status" value="1"/>
</dbReference>
<dbReference type="PROSITE" id="PS00632">
    <property type="entry name" value="RIBOSOMAL_S4"/>
    <property type="match status" value="1"/>
</dbReference>
<dbReference type="SUPFAM" id="SSF55174">
    <property type="entry name" value="Alpha-L RNA-binding motif"/>
    <property type="match status" value="1"/>
</dbReference>
<dbReference type="NCBIfam" id="NF003717">
    <property type="entry name" value="PRK05327.1"/>
    <property type="match status" value="1"/>
</dbReference>
<dbReference type="SMART" id="SM00363">
    <property type="entry name" value="S4"/>
    <property type="match status" value="1"/>
</dbReference>
<dbReference type="InterPro" id="IPR001912">
    <property type="entry name" value="Ribosomal_uS4_N"/>
</dbReference>
<name>A0A644TCF5_9ZZZZ</name>
<evidence type="ECO:0000256" key="2">
    <source>
        <dbReference type="ARBA" id="ARBA00022730"/>
    </source>
</evidence>
<dbReference type="GO" id="GO:0015935">
    <property type="term" value="C:small ribosomal subunit"/>
    <property type="evidence" value="ECO:0007669"/>
    <property type="project" value="InterPro"/>
</dbReference>
<dbReference type="GO" id="GO:0042274">
    <property type="term" value="P:ribosomal small subunit biogenesis"/>
    <property type="evidence" value="ECO:0007669"/>
    <property type="project" value="TreeGrafter"/>
</dbReference>
<dbReference type="Gene3D" id="3.10.290.10">
    <property type="entry name" value="RNA-binding S4 domain"/>
    <property type="match status" value="1"/>
</dbReference>
<protein>
    <submittedName>
        <fullName evidence="8">30S ribosomal protein S4</fullName>
    </submittedName>
</protein>
<sequence length="211" mass="23999">MARYIGPVCRLCRTEQKKLFLKGDRCNSDKCPMNKKRLPPGKAPKARMGKRSEYATQLREKQTLKRAYGLMEAQFRNAFEKALAMPGKTGENLFILLERRLDNVVYRMHLATSRAQARQLVNHGHIAVNGKRVTIPSFLVKAGDKVSVVEQAKKFDLIKNALQEVGKSGTMPWIEVNPDEMAGRLAAYPHRQDITDMADIREQLVVELYSK</sequence>
<dbReference type="PANTHER" id="PTHR11831:SF4">
    <property type="entry name" value="SMALL RIBOSOMAL SUBUNIT PROTEIN US4M"/>
    <property type="match status" value="1"/>
</dbReference>
<dbReference type="FunFam" id="3.10.290.10:FF:000001">
    <property type="entry name" value="30S ribosomal protein S4"/>
    <property type="match status" value="1"/>
</dbReference>
<gene>
    <name evidence="8" type="primary">rpsD_4</name>
    <name evidence="8" type="ORF">SDC9_10261</name>
</gene>
<evidence type="ECO:0000256" key="5">
    <source>
        <dbReference type="ARBA" id="ARBA00023274"/>
    </source>
</evidence>
<dbReference type="AlphaFoldDB" id="A0A644TCF5"/>
<dbReference type="GO" id="GO:0003735">
    <property type="term" value="F:structural constituent of ribosome"/>
    <property type="evidence" value="ECO:0007669"/>
    <property type="project" value="InterPro"/>
</dbReference>
<evidence type="ECO:0000256" key="4">
    <source>
        <dbReference type="ARBA" id="ARBA00022980"/>
    </source>
</evidence>
<keyword evidence="5" id="KW-0687">Ribonucleoprotein</keyword>